<keyword evidence="2" id="KW-1185">Reference proteome</keyword>
<dbReference type="OrthoDB" id="3931922at2759"/>
<organism evidence="1 2">
    <name type="scientific">Delitschia confertaspora ATCC 74209</name>
    <dbReference type="NCBI Taxonomy" id="1513339"/>
    <lineage>
        <taxon>Eukaryota</taxon>
        <taxon>Fungi</taxon>
        <taxon>Dikarya</taxon>
        <taxon>Ascomycota</taxon>
        <taxon>Pezizomycotina</taxon>
        <taxon>Dothideomycetes</taxon>
        <taxon>Pleosporomycetidae</taxon>
        <taxon>Pleosporales</taxon>
        <taxon>Delitschiaceae</taxon>
        <taxon>Delitschia</taxon>
    </lineage>
</organism>
<dbReference type="EMBL" id="ML993868">
    <property type="protein sequence ID" value="KAF2204800.1"/>
    <property type="molecule type" value="Genomic_DNA"/>
</dbReference>
<reference evidence="1" key="1">
    <citation type="journal article" date="2020" name="Stud. Mycol.">
        <title>101 Dothideomycetes genomes: a test case for predicting lifestyles and emergence of pathogens.</title>
        <authorList>
            <person name="Haridas S."/>
            <person name="Albert R."/>
            <person name="Binder M."/>
            <person name="Bloem J."/>
            <person name="Labutti K."/>
            <person name="Salamov A."/>
            <person name="Andreopoulos B."/>
            <person name="Baker S."/>
            <person name="Barry K."/>
            <person name="Bills G."/>
            <person name="Bluhm B."/>
            <person name="Cannon C."/>
            <person name="Castanera R."/>
            <person name="Culley D."/>
            <person name="Daum C."/>
            <person name="Ezra D."/>
            <person name="Gonzalez J."/>
            <person name="Henrissat B."/>
            <person name="Kuo A."/>
            <person name="Liang C."/>
            <person name="Lipzen A."/>
            <person name="Lutzoni F."/>
            <person name="Magnuson J."/>
            <person name="Mondo S."/>
            <person name="Nolan M."/>
            <person name="Ohm R."/>
            <person name="Pangilinan J."/>
            <person name="Park H.-J."/>
            <person name="Ramirez L."/>
            <person name="Alfaro M."/>
            <person name="Sun H."/>
            <person name="Tritt A."/>
            <person name="Yoshinaga Y."/>
            <person name="Zwiers L.-H."/>
            <person name="Turgeon B."/>
            <person name="Goodwin S."/>
            <person name="Spatafora J."/>
            <person name="Crous P."/>
            <person name="Grigoriev I."/>
        </authorList>
    </citation>
    <scope>NUCLEOTIDE SEQUENCE</scope>
    <source>
        <strain evidence="1">ATCC 74209</strain>
    </source>
</reference>
<evidence type="ECO:0000313" key="1">
    <source>
        <dbReference type="EMBL" id="KAF2204800.1"/>
    </source>
</evidence>
<protein>
    <submittedName>
        <fullName evidence="1">Uncharacterized protein</fullName>
    </submittedName>
</protein>
<gene>
    <name evidence="1" type="ORF">GQ43DRAFT_437584</name>
</gene>
<dbReference type="AlphaFoldDB" id="A0A9P4N2H7"/>
<proteinExistence type="predicted"/>
<sequence length="61" mass="7633">MGWVYDEFAQYRLREDVLEKYLTESFGNYEFYIKPINGTYKFWIPQKLSDEQRRAILRLRF</sequence>
<comment type="caution">
    <text evidence="1">The sequence shown here is derived from an EMBL/GenBank/DDBJ whole genome shotgun (WGS) entry which is preliminary data.</text>
</comment>
<name>A0A9P4N2H7_9PLEO</name>
<dbReference type="Proteomes" id="UP000799536">
    <property type="component" value="Unassembled WGS sequence"/>
</dbReference>
<accession>A0A9P4N2H7</accession>
<evidence type="ECO:0000313" key="2">
    <source>
        <dbReference type="Proteomes" id="UP000799536"/>
    </source>
</evidence>